<reference evidence="1" key="1">
    <citation type="submission" date="2019-04" db="EMBL/GenBank/DDBJ databases">
        <authorList>
            <person name="Brambilla D."/>
        </authorList>
    </citation>
    <scope>NUCLEOTIDE SEQUENCE</scope>
    <source>
        <strain evidence="1">BAL1</strain>
    </source>
</reference>
<organism evidence="1">
    <name type="scientific">Rheinheimera sp. BAL341</name>
    <dbReference type="NCBI Taxonomy" id="1708203"/>
    <lineage>
        <taxon>Bacteria</taxon>
        <taxon>Pseudomonadati</taxon>
        <taxon>Pseudomonadota</taxon>
        <taxon>Gammaproteobacteria</taxon>
        <taxon>Chromatiales</taxon>
        <taxon>Chromatiaceae</taxon>
        <taxon>Rheinheimera</taxon>
    </lineage>
</organism>
<proteinExistence type="predicted"/>
<sequence length="342" mass="38445">MRYFYLVVTIVVTVLAIAMLTKDEPSTNSESTVVPLQTIAEVQTPITGKAGQKAVQPDTISLLSQNEQPQTMHELQQQYDDYYALALELLHRARAGDGVSQLNLAELILHCQQMVLIDVDDKISMLLSADISEAEADMLQNIRTESARCANFEAVDYKFFEDRNYENDQVLERTLYWVDKAFKNEVTDAAAYLLGLHLAEVIKLSDDELSLAADMVSKAFAQPTLATMRYLSHLSSSPLFYRVVAALEAEPGFYRSSDMLNFDNSNLGVIQCLEQSVLWTNPTPRHYDCAENVQRYGSWLVPELIPEVEAEVEKVKAAWKKGDYAAAGFEALMPLLNYTHQP</sequence>
<dbReference type="EMBL" id="CAAJGR010000104">
    <property type="protein sequence ID" value="VHO04493.1"/>
    <property type="molecule type" value="Genomic_DNA"/>
</dbReference>
<protein>
    <submittedName>
        <fullName evidence="1">Uncharacterized protein</fullName>
    </submittedName>
</protein>
<dbReference type="AlphaFoldDB" id="A0A486XPN3"/>
<name>A0A486XPN3_9GAMM</name>
<gene>
    <name evidence="1" type="ORF">BAL341_1918</name>
</gene>
<evidence type="ECO:0000313" key="1">
    <source>
        <dbReference type="EMBL" id="VHO04493.1"/>
    </source>
</evidence>
<accession>A0A486XPN3</accession>